<dbReference type="Gene3D" id="2.100.10.50">
    <property type="match status" value="1"/>
</dbReference>
<dbReference type="PROSITE" id="PS51498">
    <property type="entry name" value="MABP"/>
    <property type="match status" value="1"/>
</dbReference>
<organism evidence="4 5">
    <name type="scientific">Nesidiocoris tenuis</name>
    <dbReference type="NCBI Taxonomy" id="355587"/>
    <lineage>
        <taxon>Eukaryota</taxon>
        <taxon>Metazoa</taxon>
        <taxon>Ecdysozoa</taxon>
        <taxon>Arthropoda</taxon>
        <taxon>Hexapoda</taxon>
        <taxon>Insecta</taxon>
        <taxon>Pterygota</taxon>
        <taxon>Neoptera</taxon>
        <taxon>Paraneoptera</taxon>
        <taxon>Hemiptera</taxon>
        <taxon>Heteroptera</taxon>
        <taxon>Panheteroptera</taxon>
        <taxon>Cimicomorpha</taxon>
        <taxon>Miridae</taxon>
        <taxon>Dicyphina</taxon>
        <taxon>Nesidiocoris</taxon>
    </lineage>
</organism>
<evidence type="ECO:0000313" key="4">
    <source>
        <dbReference type="EMBL" id="CAB0019371.1"/>
    </source>
</evidence>
<dbReference type="SMART" id="SM00799">
    <property type="entry name" value="DENN"/>
    <property type="match status" value="1"/>
</dbReference>
<dbReference type="OrthoDB" id="75250at2759"/>
<reference evidence="4 5" key="1">
    <citation type="submission" date="2020-02" db="EMBL/GenBank/DDBJ databases">
        <authorList>
            <person name="Ferguson B K."/>
        </authorList>
    </citation>
    <scope>NUCLEOTIDE SEQUENCE [LARGE SCALE GENOMIC DNA]</scope>
</reference>
<evidence type="ECO:0000256" key="1">
    <source>
        <dbReference type="ARBA" id="ARBA00022658"/>
    </source>
</evidence>
<dbReference type="GO" id="GO:0031410">
    <property type="term" value="C:cytoplasmic vesicle"/>
    <property type="evidence" value="ECO:0007669"/>
    <property type="project" value="TreeGrafter"/>
</dbReference>
<evidence type="ECO:0000259" key="3">
    <source>
        <dbReference type="PROSITE" id="PS51498"/>
    </source>
</evidence>
<gene>
    <name evidence="4" type="ORF">NTEN_LOCUS23083</name>
</gene>
<dbReference type="AlphaFoldDB" id="A0A6H5HMF5"/>
<dbReference type="Gene3D" id="3.40.50.11500">
    <property type="match status" value="1"/>
</dbReference>
<keyword evidence="1" id="KW-0344">Guanine-nucleotide releasing factor</keyword>
<dbReference type="PROSITE" id="PS50211">
    <property type="entry name" value="DENN"/>
    <property type="match status" value="1"/>
</dbReference>
<dbReference type="Pfam" id="PF03456">
    <property type="entry name" value="uDENN"/>
    <property type="match status" value="1"/>
</dbReference>
<dbReference type="PANTHER" id="PTHR12296">
    <property type="entry name" value="DENN DOMAIN-CONTAINING PROTEIN 4"/>
    <property type="match status" value="1"/>
</dbReference>
<dbReference type="GO" id="GO:0032483">
    <property type="term" value="P:regulation of Rab protein signal transduction"/>
    <property type="evidence" value="ECO:0007669"/>
    <property type="project" value="TreeGrafter"/>
</dbReference>
<protein>
    <recommendedName>
        <fullName evidence="6">UDENN domain-containing protein</fullName>
    </recommendedName>
</protein>
<dbReference type="InterPro" id="IPR005113">
    <property type="entry name" value="uDENN_dom"/>
</dbReference>
<dbReference type="SMART" id="SM00801">
    <property type="entry name" value="dDENN"/>
    <property type="match status" value="1"/>
</dbReference>
<feature type="domain" description="MABP" evidence="3">
    <location>
        <begin position="35"/>
        <end position="191"/>
    </location>
</feature>
<sequence>MDDRKVVDYFVIAGLPPDTVPAPADDLPSIKTHGKCPITDITVIFPALGETVPEGYTVINKTPSGLLADLNHGSLRSPEVFFCYKRGLDKPPLVDIGVMYDGKERILSDSEIVDKSMKGHCANVNNSAAKTFLTFRRATPTMACNSLVVTDVAVIITNKGEAVPHAFCCIKKNLNRGLVGSDVYICYKKSVNRPTLINYKPGILLRYPFENRPNLPLPESVSMFCMPMGCSLEKWPKIAALPKPIFSTFVLTVSDAAEKLYGAAITFYEPYSVKKLTDEQKSLLHHVAGSEDWTYHINKCICLLSRWPFFDTYELFLNFLYNTSRSKEAHAVPIERFITYFLDEIPFPGPQRPRMLVQLSQIDRLILTQPEDLPLPRSGAGFRLLLLHLGPDNCLLLLLCALTEQKILVHSLRSDVLTAVAEAISMIMFPFKWQCPYIPLCPLGLAEVLHAPLPFLIGVDSRFFDLYDPPPEVNCVDLDTNNITFCDEKRNLNIKLLPKKAGRVLRGTLEHMHQKLQNVVIQNPDLIIPNLNDDSIDKEFQAKKKEQLLELEIQEAFLRFMATILRGYRNFLLPITKAPTIGTTDTNSLFDLQGFLRSRDKAHIKFFSLVTKTQMFIRFIEERSFVSDMDAGLAFFDECTEKICYRVMMQLCGLYRLPVIAVLLLMNMKREHLQPNAITYGFYNRAVLEATWPSGMENSSQLLWNKLSLSFVKHLVKERLSARLKKNRKAKQQQRLVMGRKNYTVPSCPYILSLILFRNVIMGAALFKKAGKAATRRRLSTTMEDSLSIADPALTSGSRTSIESGESLNPASSGIQKKKFMRKPLYFLHLFKGSSTKLTRSRAVVETFWVHPGLFAIRKSYD</sequence>
<dbReference type="GO" id="GO:0005085">
    <property type="term" value="F:guanyl-nucleotide exchange factor activity"/>
    <property type="evidence" value="ECO:0007669"/>
    <property type="project" value="UniProtKB-KW"/>
</dbReference>
<dbReference type="Proteomes" id="UP000479000">
    <property type="component" value="Unassembled WGS sequence"/>
</dbReference>
<dbReference type="InterPro" id="IPR005112">
    <property type="entry name" value="dDENN_dom"/>
</dbReference>
<dbReference type="PANTHER" id="PTHR12296:SF30">
    <property type="entry name" value="DENN DOMAIN-CONTAINING PROTEIN CRAG"/>
    <property type="match status" value="1"/>
</dbReference>
<evidence type="ECO:0000259" key="2">
    <source>
        <dbReference type="PROSITE" id="PS50211"/>
    </source>
</evidence>
<name>A0A6H5HMF5_9HEMI</name>
<dbReference type="InterPro" id="IPR001194">
    <property type="entry name" value="cDENN_dom"/>
</dbReference>
<dbReference type="SMART" id="SM00800">
    <property type="entry name" value="uDENN"/>
    <property type="match status" value="1"/>
</dbReference>
<dbReference type="Pfam" id="PF03455">
    <property type="entry name" value="dDENN"/>
    <property type="match status" value="1"/>
</dbReference>
<feature type="domain" description="UDENN" evidence="2">
    <location>
        <begin position="183"/>
        <end position="631"/>
    </location>
</feature>
<dbReference type="InterPro" id="IPR037516">
    <property type="entry name" value="Tripartite_DENN"/>
</dbReference>
<dbReference type="EMBL" id="CADCXU010033940">
    <property type="protein sequence ID" value="CAB0019371.1"/>
    <property type="molecule type" value="Genomic_DNA"/>
</dbReference>
<dbReference type="Pfam" id="PF02141">
    <property type="entry name" value="DENN"/>
    <property type="match status" value="1"/>
</dbReference>
<dbReference type="InterPro" id="IPR043153">
    <property type="entry name" value="DENN_C"/>
</dbReference>
<evidence type="ECO:0000313" key="5">
    <source>
        <dbReference type="Proteomes" id="UP000479000"/>
    </source>
</evidence>
<accession>A0A6H5HMF5</accession>
<dbReference type="InterPro" id="IPR023341">
    <property type="entry name" value="MABP"/>
</dbReference>
<keyword evidence="5" id="KW-1185">Reference proteome</keyword>
<proteinExistence type="predicted"/>
<dbReference type="InterPro" id="IPR051696">
    <property type="entry name" value="DENN_Domain_GEFs"/>
</dbReference>
<evidence type="ECO:0008006" key="6">
    <source>
        <dbReference type="Google" id="ProtNLM"/>
    </source>
</evidence>